<sequence length="206" mass="20955">MTGSAPADEVAPDRPTRDRTTRSAALIATLVALPVTALVGVLAFVQLSPDQPAEPAAAPSPTASAVRPQSTAPVEMAAPALAERPATVCRALLSQLPPAIGDLAQRPVSAGPEQNAAYGDPAVTVACGGTEPAVDDTDEVLIVNGVCWHPEQAADVTVFGTLDRETAVTVRVPNAYEPPAKWLPLISDTVVASVPSGGDAPRGCRG</sequence>
<dbReference type="STRING" id="47855.GA0070606_1877"/>
<dbReference type="AlphaFoldDB" id="A0A1C6UD72"/>
<evidence type="ECO:0000313" key="4">
    <source>
        <dbReference type="Proteomes" id="UP000199001"/>
    </source>
</evidence>
<keyword evidence="4" id="KW-1185">Reference proteome</keyword>
<dbReference type="Pfam" id="PF12028">
    <property type="entry name" value="DUF3515"/>
    <property type="match status" value="1"/>
</dbReference>
<dbReference type="EMBL" id="FMHZ01000002">
    <property type="protein sequence ID" value="SCL51914.1"/>
    <property type="molecule type" value="Genomic_DNA"/>
</dbReference>
<feature type="region of interest" description="Disordered" evidence="1">
    <location>
        <begin position="1"/>
        <end position="20"/>
    </location>
</feature>
<evidence type="ECO:0000256" key="1">
    <source>
        <dbReference type="SAM" id="MobiDB-lite"/>
    </source>
</evidence>
<evidence type="ECO:0008006" key="5">
    <source>
        <dbReference type="Google" id="ProtNLM"/>
    </source>
</evidence>
<protein>
    <recommendedName>
        <fullName evidence="5">DUF3515 domain-containing protein</fullName>
    </recommendedName>
</protein>
<evidence type="ECO:0000313" key="3">
    <source>
        <dbReference type="EMBL" id="SCL51914.1"/>
    </source>
</evidence>
<feature type="region of interest" description="Disordered" evidence="1">
    <location>
        <begin position="51"/>
        <end position="71"/>
    </location>
</feature>
<dbReference type="OrthoDB" id="5185834at2"/>
<name>A0A1C6UD72_9ACTN</name>
<feature type="compositionally biased region" description="Low complexity" evidence="1">
    <location>
        <begin position="51"/>
        <end position="68"/>
    </location>
</feature>
<accession>A0A1C6UD72</accession>
<evidence type="ECO:0000256" key="2">
    <source>
        <dbReference type="SAM" id="Phobius"/>
    </source>
</evidence>
<keyword evidence="2" id="KW-1133">Transmembrane helix</keyword>
<proteinExistence type="predicted"/>
<keyword evidence="2" id="KW-0812">Transmembrane</keyword>
<keyword evidence="2" id="KW-0472">Membrane</keyword>
<gene>
    <name evidence="3" type="ORF">GA0070606_1877</name>
</gene>
<dbReference type="InterPro" id="IPR021903">
    <property type="entry name" value="DUF3515"/>
</dbReference>
<dbReference type="Proteomes" id="UP000199001">
    <property type="component" value="Unassembled WGS sequence"/>
</dbReference>
<feature type="compositionally biased region" description="Basic and acidic residues" evidence="1">
    <location>
        <begin position="11"/>
        <end position="20"/>
    </location>
</feature>
<organism evidence="3 4">
    <name type="scientific">Micromonospora citrea</name>
    <dbReference type="NCBI Taxonomy" id="47855"/>
    <lineage>
        <taxon>Bacteria</taxon>
        <taxon>Bacillati</taxon>
        <taxon>Actinomycetota</taxon>
        <taxon>Actinomycetes</taxon>
        <taxon>Micromonosporales</taxon>
        <taxon>Micromonosporaceae</taxon>
        <taxon>Micromonospora</taxon>
    </lineage>
</organism>
<feature type="transmembrane region" description="Helical" evidence="2">
    <location>
        <begin position="24"/>
        <end position="45"/>
    </location>
</feature>
<reference evidence="4" key="1">
    <citation type="submission" date="2016-06" db="EMBL/GenBank/DDBJ databases">
        <authorList>
            <person name="Varghese N."/>
            <person name="Submissions Spin"/>
        </authorList>
    </citation>
    <scope>NUCLEOTIDE SEQUENCE [LARGE SCALE GENOMIC DNA]</scope>
    <source>
        <strain evidence="4">DSM 43903</strain>
    </source>
</reference>